<feature type="chain" id="PRO_5044184122" evidence="1">
    <location>
        <begin position="26"/>
        <end position="163"/>
    </location>
</feature>
<evidence type="ECO:0000313" key="3">
    <source>
        <dbReference type="EMBL" id="KIS65800.1"/>
    </source>
</evidence>
<dbReference type="RefSeq" id="XP_011392550.1">
    <property type="nucleotide sequence ID" value="XM_011394248.1"/>
</dbReference>
<accession>A0A0D1DT89</accession>
<dbReference type="EMBL" id="CM003161">
    <property type="protein sequence ID" value="KIS65800.1"/>
    <property type="molecule type" value="Genomic_DNA"/>
</dbReference>
<dbReference type="PHI-base" id="PHI:2853"/>
<keyword evidence="4" id="KW-1185">Reference proteome</keyword>
<dbReference type="AlphaFoldDB" id="Q8X1D5"/>
<feature type="signal peptide" evidence="1">
    <location>
        <begin position="1"/>
        <end position="25"/>
    </location>
</feature>
<proteinExistence type="predicted"/>
<protein>
    <submittedName>
        <fullName evidence="2 3">Mig2-4</fullName>
    </submittedName>
</protein>
<sequence>MFFHKPLFLAASLSLFLCLFTFASAGRANGDQQYLRKRQSETSIIGRTEGPSRPVPFTSSPDLVVITSKLEILGKESSALGQCSCVRTLDDQKQNVSGTCTSRFVDSAKSTATCLFGTLTDATCFEKGGKLDLSDGDKVWWQKAFCKRCKAAGGKSHPFYACP</sequence>
<accession>Q4P133</accession>
<reference evidence="4" key="5">
    <citation type="submission" date="2014-09" db="EMBL/GenBank/DDBJ databases">
        <authorList>
            <person name="Gueldener U."/>
            <person name="Muensterkoetter M."/>
            <person name="Walter M.C."/>
            <person name="Mannhaupt G."/>
            <person name="Kahmann R."/>
        </authorList>
    </citation>
    <scope>GENOME REANNOTATION</scope>
    <source>
        <strain evidence="4">DSM 14603 / FGSC 9021 / UM521</strain>
    </source>
</reference>
<dbReference type="VEuPathDB" id="FungiDB:UMAG_06180"/>
<dbReference type="GeneID" id="23565856"/>
<dbReference type="Proteomes" id="UP000000561">
    <property type="component" value="Chromosome 22"/>
</dbReference>
<name>Q8X1D5_MYCMD</name>
<reference evidence="3" key="2">
    <citation type="submission" date="2003-07" db="EMBL/GenBank/DDBJ databases">
        <authorList>
            <person name="Birren B."/>
            <person name="Nusbaum C."/>
            <person name="Abebe A."/>
            <person name="Abouelleil A."/>
            <person name="Adekoya E."/>
            <person name="Ait-zahra M."/>
            <person name="Allen N."/>
            <person name="Allen T."/>
            <person name="An P."/>
            <person name="Anderson M."/>
            <person name="Anderson S."/>
            <person name="Arachchi H."/>
            <person name="Armbruster J."/>
            <person name="Bachantsang P."/>
            <person name="Baldwin J."/>
            <person name="Barry A."/>
            <person name="Bayul T."/>
            <person name="Blitshsteyn B."/>
            <person name="Bloom T."/>
            <person name="Blye J."/>
            <person name="Boguslavskiy L."/>
            <person name="Borowsky M."/>
            <person name="Boukhgalter B."/>
            <person name="Brunache A."/>
            <person name="Butler J."/>
            <person name="Calixte N."/>
            <person name="Calvo S."/>
            <person name="Camarata J."/>
            <person name="Campo K."/>
            <person name="Chang J."/>
            <person name="Cheshatsang Y."/>
            <person name="Citroen M."/>
            <person name="Collymore A."/>
            <person name="Considine T."/>
            <person name="Cook A."/>
            <person name="Cooke P."/>
            <person name="Corum B."/>
            <person name="Cuomo C."/>
            <person name="David R."/>
            <person name="Dawoe T."/>
            <person name="Degray S."/>
            <person name="Dodge S."/>
            <person name="Dooley K."/>
            <person name="Dorje P."/>
            <person name="Dorjee K."/>
            <person name="Dorris L."/>
            <person name="Duffey N."/>
            <person name="Dupes A."/>
            <person name="Elkins T."/>
            <person name="Engels R."/>
            <person name="Erickson J."/>
            <person name="Farina A."/>
            <person name="Faro S."/>
            <person name="Ferreira P."/>
            <person name="Fischer H."/>
            <person name="Fitzgerald M."/>
            <person name="Foley K."/>
            <person name="Gage D."/>
            <person name="Galagan J."/>
            <person name="Gearin G."/>
            <person name="Gnerre S."/>
            <person name="Gnirke A."/>
            <person name="Goyette A."/>
            <person name="Graham J."/>
            <person name="Grandbois E."/>
            <person name="Gyaltsen K."/>
            <person name="Hafez N."/>
            <person name="Hagopian D."/>
            <person name="Hagos B."/>
            <person name="Hall J."/>
            <person name="Hatcher B."/>
            <person name="Heller A."/>
            <person name="Higgins H."/>
            <person name="Honan T."/>
            <person name="Horn A."/>
            <person name="Houde N."/>
            <person name="Hughes L."/>
            <person name="Hulme W."/>
            <person name="Husby E."/>
            <person name="Iliev I."/>
            <person name="Jaffe D."/>
            <person name="Jones C."/>
            <person name="Kamal M."/>
            <person name="Kamat A."/>
            <person name="Kamvysselis M."/>
            <person name="Karlsson E."/>
            <person name="Kells C."/>
            <person name="Kieu A."/>
            <person name="Kisner P."/>
            <person name="Kodira C."/>
            <person name="Kulbokas E."/>
            <person name="Labutti K."/>
            <person name="Lama D."/>
            <person name="Landers T."/>
            <person name="Leger J."/>
            <person name="Levine S."/>
            <person name="Lewis D."/>
            <person name="Lewis T."/>
            <person name="Lindblad-toh K."/>
            <person name="Liu X."/>
            <person name="Lokyitsang T."/>
            <person name="Lokyitsang Y."/>
            <person name="Lucien O."/>
            <person name="Lui A."/>
            <person name="Ma L.J."/>
            <person name="Mabbitt R."/>
            <person name="Macdonald J."/>
            <person name="Maclean C."/>
            <person name="Major J."/>
            <person name="Manning J."/>
            <person name="Marabella R."/>
            <person name="Maru K."/>
            <person name="Matthews C."/>
            <person name="Mauceli E."/>
            <person name="Mccarthy M."/>
            <person name="Mcdonough S."/>
            <person name="Mcghee T."/>
            <person name="Meldrim J."/>
            <person name="Meneus L."/>
            <person name="Mesirov J."/>
            <person name="Mihalev A."/>
            <person name="Mihova T."/>
            <person name="Mikkelsen T."/>
            <person name="Mlenga V."/>
            <person name="Moru K."/>
            <person name="Mozes J."/>
            <person name="Mulrain L."/>
            <person name="Munson G."/>
            <person name="Naylor J."/>
            <person name="Newes C."/>
            <person name="Nguyen C."/>
            <person name="Nguyen N."/>
            <person name="Nguyen T."/>
            <person name="Nicol R."/>
            <person name="Nielsen C."/>
            <person name="Nizzari M."/>
            <person name="Norbu C."/>
            <person name="Norbu N."/>
            <person name="O'donnell P."/>
            <person name="Okoawo O."/>
            <person name="O'leary S."/>
            <person name="Omotosho B."/>
            <person name="O'neill K."/>
            <person name="Osman S."/>
            <person name="Parker S."/>
            <person name="Perrin D."/>
            <person name="Phunkhang P."/>
            <person name="Piqani B."/>
            <person name="Purcell S."/>
            <person name="Rachupka T."/>
            <person name="Ramasamy U."/>
            <person name="Rameau R."/>
            <person name="Ray V."/>
            <person name="Raymond C."/>
            <person name="Retta R."/>
            <person name="Richardson S."/>
            <person name="Rise C."/>
            <person name="Rodriguez J."/>
            <person name="Rogers J."/>
            <person name="Rogov P."/>
            <person name="Rutman M."/>
            <person name="Schupbach R."/>
            <person name="Seaman C."/>
            <person name="Settipalli S."/>
            <person name="Sharpe T."/>
            <person name="Sheridan J."/>
            <person name="Sherpa N."/>
            <person name="Shi J."/>
            <person name="Smirnov S."/>
            <person name="Smith C."/>
            <person name="Sougnez C."/>
            <person name="Spencer B."/>
            <person name="Stalker J."/>
            <person name="Stange-thomann N."/>
            <person name="Stavropoulos S."/>
            <person name="Stetson K."/>
            <person name="Stone C."/>
            <person name="Stone S."/>
            <person name="Stubbs M."/>
            <person name="Talamas J."/>
            <person name="Tchuinga P."/>
            <person name="Tenzing P."/>
            <person name="Tesfaye S."/>
            <person name="Theodore J."/>
            <person name="Thoulutsang Y."/>
            <person name="Topham K."/>
            <person name="Towey S."/>
            <person name="Tsamla T."/>
            <person name="Tsomo N."/>
            <person name="Vallee D."/>
            <person name="Vassiliev H."/>
            <person name="Venkataraman V."/>
            <person name="Vinson J."/>
            <person name="Vo A."/>
            <person name="Wade C."/>
            <person name="Wang S."/>
            <person name="Wangchuk T."/>
            <person name="Wangdi T."/>
            <person name="Whittaker C."/>
            <person name="Wilkinson J."/>
            <person name="Wu Y."/>
            <person name="Wyman D."/>
            <person name="Yadav S."/>
            <person name="Yang S."/>
            <person name="Yang X."/>
            <person name="Yeager S."/>
            <person name="Yee E."/>
            <person name="Young G."/>
            <person name="Zainoun J."/>
            <person name="Zembeck L."/>
            <person name="Zimmer A."/>
            <person name="Zody M."/>
            <person name="Lander E."/>
        </authorList>
    </citation>
    <scope>NUCLEOTIDE SEQUENCE</scope>
    <source>
        <strain evidence="3">521</strain>
    </source>
</reference>
<evidence type="ECO:0000313" key="4">
    <source>
        <dbReference type="Proteomes" id="UP000000561"/>
    </source>
</evidence>
<dbReference type="EMBL" id="AF429982">
    <property type="protein sequence ID" value="AAL67330.1"/>
    <property type="molecule type" value="Genomic_DNA"/>
</dbReference>
<evidence type="ECO:0000313" key="2">
    <source>
        <dbReference type="EMBL" id="AAL67330.1"/>
    </source>
</evidence>
<reference evidence="3" key="4">
    <citation type="submission" date="2014-09" db="EMBL/GenBank/DDBJ databases">
        <authorList>
            <person name="Guldener U."/>
            <person name="Munsterkotter M."/>
            <person name="Walter M.C."/>
            <person name="Mannhaupt G."/>
            <person name="Kahmann R."/>
        </authorList>
    </citation>
    <scope>NUCLEOTIDE SEQUENCE</scope>
    <source>
        <strain evidence="3">521</strain>
    </source>
</reference>
<organism evidence="2">
    <name type="scientific">Mycosarcoma maydis</name>
    <name type="common">Corn smut fungus</name>
    <name type="synonym">Ustilago maydis</name>
    <dbReference type="NCBI Taxonomy" id="5270"/>
    <lineage>
        <taxon>Eukaryota</taxon>
        <taxon>Fungi</taxon>
        <taxon>Dikarya</taxon>
        <taxon>Basidiomycota</taxon>
        <taxon>Ustilaginomycotina</taxon>
        <taxon>Ustilaginomycetes</taxon>
        <taxon>Ustilaginales</taxon>
        <taxon>Ustilaginaceae</taxon>
        <taxon>Mycosarcoma</taxon>
    </lineage>
</organism>
<reference evidence="3 4" key="3">
    <citation type="journal article" date="2006" name="Nature">
        <title>Insights from the genome of the biotrophic fungal plant pathogen Ustilago maydis.</title>
        <authorList>
            <person name="Kamper J."/>
            <person name="Kahmann R."/>
            <person name="Bolker M."/>
            <person name="Ma L.J."/>
            <person name="Brefort T."/>
            <person name="Saville B.J."/>
            <person name="Banuett F."/>
            <person name="Kronstad J.W."/>
            <person name="Gold S.E."/>
            <person name="Muller O."/>
            <person name="Perlin M.H."/>
            <person name="Wosten H.A."/>
            <person name="de Vries R."/>
            <person name="Ruiz-Herrera J."/>
            <person name="Reynaga-Pena C.G."/>
            <person name="Snetselaar K."/>
            <person name="McCann M."/>
            <person name="Perez-Martin J."/>
            <person name="Feldbrugge M."/>
            <person name="Basse C.W."/>
            <person name="Steinberg G."/>
            <person name="Ibeas J.I."/>
            <person name="Holloman W."/>
            <person name="Guzman P."/>
            <person name="Farman M."/>
            <person name="Stajich J.E."/>
            <person name="Sentandreu R."/>
            <person name="Gonzalez-Prieto J.M."/>
            <person name="Kennell J.C."/>
            <person name="Molina L."/>
            <person name="Schirawski J."/>
            <person name="Mendoza-Mendoza A."/>
            <person name="Greilinger D."/>
            <person name="Munch K."/>
            <person name="Rossel N."/>
            <person name="Scherer M."/>
            <person name="Vranes M."/>
            <person name="Ladendorf O."/>
            <person name="Vincon V."/>
            <person name="Fuchs U."/>
            <person name="Sandrock B."/>
            <person name="Meng S."/>
            <person name="Ho E.C."/>
            <person name="Cahill M.J."/>
            <person name="Boyce K.J."/>
            <person name="Klose J."/>
            <person name="Klosterman S.J."/>
            <person name="Deelstra H.J."/>
            <person name="Ortiz-Castellanos L."/>
            <person name="Li W."/>
            <person name="Sanchez-Alonso P."/>
            <person name="Schreier P.H."/>
            <person name="Hauser-Hahn I."/>
            <person name="Vaupel M."/>
            <person name="Koopmann E."/>
            <person name="Friedrich G."/>
            <person name="Voss H."/>
            <person name="Schluter T."/>
            <person name="Margolis J."/>
            <person name="Platt D."/>
            <person name="Swimmer C."/>
            <person name="Gnirke A."/>
            <person name="Chen F."/>
            <person name="Vysotskaia V."/>
            <person name="Mannhaupt G."/>
            <person name="Guldener U."/>
            <person name="Munsterkotter M."/>
            <person name="Haase D."/>
            <person name="Oesterheld M."/>
            <person name="Mewes H.W."/>
            <person name="Mauceli E.W."/>
            <person name="DeCaprio D."/>
            <person name="Wade C.M."/>
            <person name="Butler J."/>
            <person name="Young S."/>
            <person name="Jaffe D.B."/>
            <person name="Calvo S."/>
            <person name="Nusbaum C."/>
            <person name="Galagan J."/>
            <person name="Birren B.W."/>
        </authorList>
    </citation>
    <scope>NUCLEOTIDE SEQUENCE [LARGE SCALE GENOMIC DNA]</scope>
    <source>
        <strain evidence="3">521</strain>
        <strain evidence="4">DSM 14603 / FGSC 9021 / UM521</strain>
    </source>
</reference>
<keyword evidence="1" id="KW-0732">Signal</keyword>
<reference evidence="2" key="1">
    <citation type="journal article" date="2002" name="Mol. Microbiol.">
        <title>A maize-specifically expressed gene cluster in Ustilago maydis.</title>
        <authorList>
            <person name="Basse C.W."/>
            <person name="Kolb S."/>
            <person name="Kahmann R."/>
        </authorList>
    </citation>
    <scope>NUCLEOTIDE SEQUENCE</scope>
</reference>
<accession>Q8X1D5</accession>
<evidence type="ECO:0000256" key="1">
    <source>
        <dbReference type="SAM" id="SignalP"/>
    </source>
</evidence>
<dbReference type="KEGG" id="uma:UMAG_06180"/>
<gene>
    <name evidence="2" type="primary">mig2-4</name>
    <name evidence="3" type="ORF">UMAG_06180</name>
</gene>